<protein>
    <submittedName>
        <fullName evidence="1">Uncharacterized protein</fullName>
    </submittedName>
</protein>
<accession>A0ABV3ZI71</accession>
<sequence>MDFNDTEINEIYLFLDDLFALKIKAQLKGTGLFLKEFERVIDMHTDEQSYQLVVNKFVF</sequence>
<reference evidence="1 2" key="1">
    <citation type="submission" date="2023-07" db="EMBL/GenBank/DDBJ databases">
        <authorList>
            <person name="Lian W.-H."/>
        </authorList>
    </citation>
    <scope>NUCLEOTIDE SEQUENCE [LARGE SCALE GENOMIC DNA]</scope>
    <source>
        <strain evidence="1 2">SYSU DXS3180</strain>
    </source>
</reference>
<evidence type="ECO:0000313" key="1">
    <source>
        <dbReference type="EMBL" id="MEX6689591.1"/>
    </source>
</evidence>
<organism evidence="1 2">
    <name type="scientific">Danxiaibacter flavus</name>
    <dbReference type="NCBI Taxonomy" id="3049108"/>
    <lineage>
        <taxon>Bacteria</taxon>
        <taxon>Pseudomonadati</taxon>
        <taxon>Bacteroidota</taxon>
        <taxon>Chitinophagia</taxon>
        <taxon>Chitinophagales</taxon>
        <taxon>Chitinophagaceae</taxon>
        <taxon>Danxiaibacter</taxon>
    </lineage>
</organism>
<proteinExistence type="predicted"/>
<name>A0ABV3ZI71_9BACT</name>
<dbReference type="RefSeq" id="WP_369330997.1">
    <property type="nucleotide sequence ID" value="NZ_JAULBC010000006.1"/>
</dbReference>
<gene>
    <name evidence="1" type="ORF">QTN47_18955</name>
</gene>
<keyword evidence="2" id="KW-1185">Reference proteome</keyword>
<dbReference type="EMBL" id="JAULBC010000006">
    <property type="protein sequence ID" value="MEX6689591.1"/>
    <property type="molecule type" value="Genomic_DNA"/>
</dbReference>
<comment type="caution">
    <text evidence="1">The sequence shown here is derived from an EMBL/GenBank/DDBJ whole genome shotgun (WGS) entry which is preliminary data.</text>
</comment>
<evidence type="ECO:0000313" key="2">
    <source>
        <dbReference type="Proteomes" id="UP001560573"/>
    </source>
</evidence>
<dbReference type="Proteomes" id="UP001560573">
    <property type="component" value="Unassembled WGS sequence"/>
</dbReference>